<keyword evidence="2" id="KW-1185">Reference proteome</keyword>
<protein>
    <submittedName>
        <fullName evidence="1">Uncharacterized protein</fullName>
    </submittedName>
</protein>
<evidence type="ECO:0000313" key="2">
    <source>
        <dbReference type="Proteomes" id="UP000827976"/>
    </source>
</evidence>
<dbReference type="Proteomes" id="UP000827976">
    <property type="component" value="Chromosome 8"/>
</dbReference>
<comment type="caution">
    <text evidence="1">The sequence shown here is derived from an EMBL/GenBank/DDBJ whole genome shotgun (WGS) entry which is preliminary data.</text>
</comment>
<organism evidence="1 2">
    <name type="scientific">Dioscorea alata</name>
    <name type="common">Purple yam</name>
    <dbReference type="NCBI Taxonomy" id="55571"/>
    <lineage>
        <taxon>Eukaryota</taxon>
        <taxon>Viridiplantae</taxon>
        <taxon>Streptophyta</taxon>
        <taxon>Embryophyta</taxon>
        <taxon>Tracheophyta</taxon>
        <taxon>Spermatophyta</taxon>
        <taxon>Magnoliopsida</taxon>
        <taxon>Liliopsida</taxon>
        <taxon>Dioscoreales</taxon>
        <taxon>Dioscoreaceae</taxon>
        <taxon>Dioscorea</taxon>
    </lineage>
</organism>
<gene>
    <name evidence="1" type="ORF">IHE45_08G164000</name>
</gene>
<name>A0ACB7VNS3_DIOAL</name>
<accession>A0ACB7VNS3</accession>
<sequence length="118" mass="13724">MRAAARAGLGGRLRRAARERAAAAAEEGMRILKGLSWGWVLRVARRGVEGLGRRHEEERAEEARREEGGGKGGGIRAREIERTEELGRRRHEEERAEELGRERERERERERKVFNYFF</sequence>
<reference evidence="2" key="1">
    <citation type="journal article" date="2022" name="Nat. Commun.">
        <title>Chromosome evolution and the genetic basis of agronomically important traits in greater yam.</title>
        <authorList>
            <person name="Bredeson J.V."/>
            <person name="Lyons J.B."/>
            <person name="Oniyinde I.O."/>
            <person name="Okereke N.R."/>
            <person name="Kolade O."/>
            <person name="Nnabue I."/>
            <person name="Nwadili C.O."/>
            <person name="Hribova E."/>
            <person name="Parker M."/>
            <person name="Nwogha J."/>
            <person name="Shu S."/>
            <person name="Carlson J."/>
            <person name="Kariba R."/>
            <person name="Muthemba S."/>
            <person name="Knop K."/>
            <person name="Barton G.J."/>
            <person name="Sherwood A.V."/>
            <person name="Lopez-Montes A."/>
            <person name="Asiedu R."/>
            <person name="Jamnadass R."/>
            <person name="Muchugi A."/>
            <person name="Goodstein D."/>
            <person name="Egesi C.N."/>
            <person name="Featherston J."/>
            <person name="Asfaw A."/>
            <person name="Simpson G.G."/>
            <person name="Dolezel J."/>
            <person name="Hendre P.S."/>
            <person name="Van Deynze A."/>
            <person name="Kumar P.L."/>
            <person name="Obidiegwu J.E."/>
            <person name="Bhattacharjee R."/>
            <person name="Rokhsar D.S."/>
        </authorList>
    </citation>
    <scope>NUCLEOTIDE SEQUENCE [LARGE SCALE GENOMIC DNA]</scope>
    <source>
        <strain evidence="2">cv. TDa95/00328</strain>
    </source>
</reference>
<evidence type="ECO:0000313" key="1">
    <source>
        <dbReference type="EMBL" id="KAH7675861.1"/>
    </source>
</evidence>
<dbReference type="EMBL" id="CM037018">
    <property type="protein sequence ID" value="KAH7675861.1"/>
    <property type="molecule type" value="Genomic_DNA"/>
</dbReference>
<proteinExistence type="predicted"/>